<evidence type="ECO:0000313" key="2">
    <source>
        <dbReference type="Proteomes" id="UP001148737"/>
    </source>
</evidence>
<sequence>MKFFSHIIVFALGATASAENVQKRDASLFLDSLSGATADFIAADNAIVGIVSQLGTLRHFLQDKTHLMANATNLSENDSATVMASLNPITTSVRTTMDHFGQRRDVILQSSDCKAIQSELVLTAVWGSLFFNILAEKVVPAVQGFAKLLAKDMQTRMTTQADAFKCS</sequence>
<accession>A0ACC1R6R5</accession>
<keyword evidence="2" id="KW-1185">Reference proteome</keyword>
<gene>
    <name evidence="1" type="ORF">NLG97_g875</name>
</gene>
<protein>
    <submittedName>
        <fullName evidence="1">Uncharacterized protein</fullName>
    </submittedName>
</protein>
<reference evidence="1" key="1">
    <citation type="submission" date="2022-07" db="EMBL/GenBank/DDBJ databases">
        <title>Genome Sequence of Lecanicillium saksenae.</title>
        <authorList>
            <person name="Buettner E."/>
        </authorList>
    </citation>
    <scope>NUCLEOTIDE SEQUENCE</scope>
    <source>
        <strain evidence="1">VT-O1</strain>
    </source>
</reference>
<organism evidence="1 2">
    <name type="scientific">Lecanicillium saksenae</name>
    <dbReference type="NCBI Taxonomy" id="468837"/>
    <lineage>
        <taxon>Eukaryota</taxon>
        <taxon>Fungi</taxon>
        <taxon>Dikarya</taxon>
        <taxon>Ascomycota</taxon>
        <taxon>Pezizomycotina</taxon>
        <taxon>Sordariomycetes</taxon>
        <taxon>Hypocreomycetidae</taxon>
        <taxon>Hypocreales</taxon>
        <taxon>Cordycipitaceae</taxon>
        <taxon>Lecanicillium</taxon>
    </lineage>
</organism>
<proteinExistence type="predicted"/>
<dbReference type="EMBL" id="JANAKD010000036">
    <property type="protein sequence ID" value="KAJ3498749.1"/>
    <property type="molecule type" value="Genomic_DNA"/>
</dbReference>
<comment type="caution">
    <text evidence="1">The sequence shown here is derived from an EMBL/GenBank/DDBJ whole genome shotgun (WGS) entry which is preliminary data.</text>
</comment>
<evidence type="ECO:0000313" key="1">
    <source>
        <dbReference type="EMBL" id="KAJ3498749.1"/>
    </source>
</evidence>
<dbReference type="Proteomes" id="UP001148737">
    <property type="component" value="Unassembled WGS sequence"/>
</dbReference>
<name>A0ACC1R6R5_9HYPO</name>